<evidence type="ECO:0000313" key="4">
    <source>
        <dbReference type="Proteomes" id="UP000504638"/>
    </source>
</evidence>
<dbReference type="RefSeq" id="XP_033538550.1">
    <property type="nucleotide sequence ID" value="XM_033678390.1"/>
</dbReference>
<dbReference type="GeneID" id="54418960"/>
<dbReference type="InterPro" id="IPR019171">
    <property type="entry name" value="MIX23"/>
</dbReference>
<dbReference type="Pfam" id="PF09774">
    <property type="entry name" value="MIX23"/>
    <property type="match status" value="1"/>
</dbReference>
<proteinExistence type="inferred from homology"/>
<dbReference type="AlphaFoldDB" id="A0A6G1GGB9"/>
<dbReference type="OrthoDB" id="5593818at2759"/>
<dbReference type="PANTHER" id="PTHR31905:SF2">
    <property type="entry name" value="PROTEIN MIX23"/>
    <property type="match status" value="1"/>
</dbReference>
<sequence>MASNSHHPETPELTPKFCFNQSALRDFFRVSRSALDDTISQSLNALSEPSRSPFTPSTVSTRPSIPTTRQLPPSTCTTFTAQTLFPAWNARDAVLTYCSAVASSPDPDDPGAVERRIEEHTRERQTVDERLDPYSGRWFPKEARAERLGRWVRNEGMVEEIIRERSWDVVRSRCGGVEEGWKEAYNEWRRGR</sequence>
<evidence type="ECO:0000313" key="5">
    <source>
        <dbReference type="RefSeq" id="XP_033538550.1"/>
    </source>
</evidence>
<reference evidence="5" key="3">
    <citation type="submission" date="2025-04" db="UniProtKB">
        <authorList>
            <consortium name="RefSeq"/>
        </authorList>
    </citation>
    <scope>IDENTIFICATION</scope>
    <source>
        <strain evidence="5">CBS 781.70</strain>
    </source>
</reference>
<organism evidence="3">
    <name type="scientific">Eremomyces bilateralis CBS 781.70</name>
    <dbReference type="NCBI Taxonomy" id="1392243"/>
    <lineage>
        <taxon>Eukaryota</taxon>
        <taxon>Fungi</taxon>
        <taxon>Dikarya</taxon>
        <taxon>Ascomycota</taxon>
        <taxon>Pezizomycotina</taxon>
        <taxon>Dothideomycetes</taxon>
        <taxon>Dothideomycetes incertae sedis</taxon>
        <taxon>Eremomycetales</taxon>
        <taxon>Eremomycetaceae</taxon>
        <taxon>Eremomyces</taxon>
    </lineage>
</organism>
<accession>A0A6G1GGB9</accession>
<evidence type="ECO:0000256" key="1">
    <source>
        <dbReference type="ARBA" id="ARBA00024204"/>
    </source>
</evidence>
<name>A0A6G1GGB9_9PEZI</name>
<dbReference type="EMBL" id="ML975149">
    <property type="protein sequence ID" value="KAF1816919.1"/>
    <property type="molecule type" value="Genomic_DNA"/>
</dbReference>
<keyword evidence="4" id="KW-1185">Reference proteome</keyword>
<evidence type="ECO:0000313" key="3">
    <source>
        <dbReference type="EMBL" id="KAF1816919.1"/>
    </source>
</evidence>
<protein>
    <recommendedName>
        <fullName evidence="6">Caffeine-induced death protein Cid2</fullName>
    </recommendedName>
</protein>
<dbReference type="Proteomes" id="UP000504638">
    <property type="component" value="Unplaced"/>
</dbReference>
<comment type="similarity">
    <text evidence="1">Belongs to the MIX23 family.</text>
</comment>
<reference evidence="5" key="2">
    <citation type="submission" date="2020-04" db="EMBL/GenBank/DDBJ databases">
        <authorList>
            <consortium name="NCBI Genome Project"/>
        </authorList>
    </citation>
    <scope>NUCLEOTIDE SEQUENCE</scope>
    <source>
        <strain evidence="5">CBS 781.70</strain>
    </source>
</reference>
<dbReference type="InterPro" id="IPR016805">
    <property type="entry name" value="MIX23_fungal"/>
</dbReference>
<evidence type="ECO:0008006" key="6">
    <source>
        <dbReference type="Google" id="ProtNLM"/>
    </source>
</evidence>
<feature type="region of interest" description="Disordered" evidence="2">
    <location>
        <begin position="44"/>
        <end position="70"/>
    </location>
</feature>
<dbReference type="PANTHER" id="PTHR31905">
    <property type="entry name" value="COILED-COIL DOMAIN-CONTAINING PROTEIN 58"/>
    <property type="match status" value="1"/>
</dbReference>
<reference evidence="3 5" key="1">
    <citation type="submission" date="2020-01" db="EMBL/GenBank/DDBJ databases">
        <authorList>
            <consortium name="DOE Joint Genome Institute"/>
            <person name="Haridas S."/>
            <person name="Albert R."/>
            <person name="Binder M."/>
            <person name="Bloem J."/>
            <person name="Labutti K."/>
            <person name="Salamov A."/>
            <person name="Andreopoulos B."/>
            <person name="Baker S.E."/>
            <person name="Barry K."/>
            <person name="Bills G."/>
            <person name="Bluhm B.H."/>
            <person name="Cannon C."/>
            <person name="Castanera R."/>
            <person name="Culley D.E."/>
            <person name="Daum C."/>
            <person name="Ezra D."/>
            <person name="Gonzalez J.B."/>
            <person name="Henrissat B."/>
            <person name="Kuo A."/>
            <person name="Liang C."/>
            <person name="Lipzen A."/>
            <person name="Lutzoni F."/>
            <person name="Magnuson J."/>
            <person name="Mondo S."/>
            <person name="Nolan M."/>
            <person name="Ohm R."/>
            <person name="Pangilinan J."/>
            <person name="Park H.-J."/>
            <person name="Ramirez L."/>
            <person name="Alfaro M."/>
            <person name="Sun H."/>
            <person name="Tritt A."/>
            <person name="Yoshinaga Y."/>
            <person name="Zwiers L.-H."/>
            <person name="Turgeon B.G."/>
            <person name="Goodwin S.B."/>
            <person name="Spatafora J.W."/>
            <person name="Crous P.W."/>
            <person name="Grigoriev I.V."/>
        </authorList>
    </citation>
    <scope>NUCLEOTIDE SEQUENCE</scope>
    <source>
        <strain evidence="3 5">CBS 781.70</strain>
    </source>
</reference>
<gene>
    <name evidence="3 5" type="ORF">P152DRAFT_453529</name>
</gene>
<dbReference type="GO" id="GO:0005758">
    <property type="term" value="C:mitochondrial intermembrane space"/>
    <property type="evidence" value="ECO:0007669"/>
    <property type="project" value="InterPro"/>
</dbReference>
<evidence type="ECO:0000256" key="2">
    <source>
        <dbReference type="SAM" id="MobiDB-lite"/>
    </source>
</evidence>
<dbReference type="PIRSF" id="PIRSF022603">
    <property type="entry name" value="UCP022603"/>
    <property type="match status" value="1"/>
</dbReference>